<feature type="domain" description="FtsK" evidence="5">
    <location>
        <begin position="270"/>
        <end position="453"/>
    </location>
</feature>
<organism evidence="6 7">
    <name type="scientific">Humitalea rosea</name>
    <dbReference type="NCBI Taxonomy" id="990373"/>
    <lineage>
        <taxon>Bacteria</taxon>
        <taxon>Pseudomonadati</taxon>
        <taxon>Pseudomonadota</taxon>
        <taxon>Alphaproteobacteria</taxon>
        <taxon>Acetobacterales</taxon>
        <taxon>Roseomonadaceae</taxon>
        <taxon>Humitalea</taxon>
    </lineage>
</organism>
<protein>
    <submittedName>
        <fullName evidence="6">S-DNA-T family DNA segregation ATPase FtsK/SpoIIIE</fullName>
    </submittedName>
</protein>
<dbReference type="PANTHER" id="PTHR22683">
    <property type="entry name" value="SPORULATION PROTEIN RELATED"/>
    <property type="match status" value="1"/>
</dbReference>
<dbReference type="InterPro" id="IPR002543">
    <property type="entry name" value="FtsK_dom"/>
</dbReference>
<dbReference type="PANTHER" id="PTHR22683:SF41">
    <property type="entry name" value="DNA TRANSLOCASE FTSK"/>
    <property type="match status" value="1"/>
</dbReference>
<gene>
    <name evidence="6" type="ORF">C8P66_12450</name>
</gene>
<reference evidence="6 7" key="1">
    <citation type="submission" date="2018-06" db="EMBL/GenBank/DDBJ databases">
        <title>Genomic Encyclopedia of Archaeal and Bacterial Type Strains, Phase II (KMG-II): from individual species to whole genera.</title>
        <authorList>
            <person name="Goeker M."/>
        </authorList>
    </citation>
    <scope>NUCLEOTIDE SEQUENCE [LARGE SCALE GENOMIC DNA]</scope>
    <source>
        <strain evidence="6 7">DSM 24525</strain>
    </source>
</reference>
<dbReference type="EMBL" id="QKYU01000024">
    <property type="protein sequence ID" value="PZW40411.1"/>
    <property type="molecule type" value="Genomic_DNA"/>
</dbReference>
<keyword evidence="2 4" id="KW-0067">ATP-binding</keyword>
<evidence type="ECO:0000313" key="6">
    <source>
        <dbReference type="EMBL" id="PZW40411.1"/>
    </source>
</evidence>
<evidence type="ECO:0000256" key="4">
    <source>
        <dbReference type="PROSITE-ProRule" id="PRU00289"/>
    </source>
</evidence>
<evidence type="ECO:0000313" key="7">
    <source>
        <dbReference type="Proteomes" id="UP000249688"/>
    </source>
</evidence>
<dbReference type="Gene3D" id="3.30.980.40">
    <property type="match status" value="1"/>
</dbReference>
<dbReference type="PROSITE" id="PS50901">
    <property type="entry name" value="FTSK"/>
    <property type="match status" value="1"/>
</dbReference>
<feature type="binding site" evidence="4">
    <location>
        <begin position="287"/>
        <end position="294"/>
    </location>
    <ligand>
        <name>ATP</name>
        <dbReference type="ChEBI" id="CHEBI:30616"/>
    </ligand>
</feature>
<dbReference type="InterPro" id="IPR014969">
    <property type="entry name" value="DNA_S_DndE"/>
</dbReference>
<dbReference type="SMART" id="SM00382">
    <property type="entry name" value="AAA"/>
    <property type="match status" value="1"/>
</dbReference>
<dbReference type="CDD" id="cd01127">
    <property type="entry name" value="TrwB_TraG_TraD_VirD4"/>
    <property type="match status" value="1"/>
</dbReference>
<dbReference type="GO" id="GO:0003677">
    <property type="term" value="F:DNA binding"/>
    <property type="evidence" value="ECO:0007669"/>
    <property type="project" value="InterPro"/>
</dbReference>
<dbReference type="OrthoDB" id="9807790at2"/>
<proteinExistence type="predicted"/>
<dbReference type="InterPro" id="IPR027417">
    <property type="entry name" value="P-loop_NTPase"/>
</dbReference>
<dbReference type="InterPro" id="IPR050206">
    <property type="entry name" value="FtsK/SpoIIIE/SftA"/>
</dbReference>
<comment type="function">
    <text evidence="3">Essential cell division protein that coordinates cell division and chromosome segregation. The N-terminus is involved in assembly of the cell-division machinery. The C-terminus functions as a DNA motor that moves dsDNA in an ATP-dependent manner towards the dif recombination site, which is located within the replication terminus region. Translocation stops specifically at Xer-dif sites, where FtsK interacts with the Xer recombinase, allowing activation of chromosome unlinking by recombination. FtsK orienting polar sequences (KOPS) guide the direction of DNA translocation. FtsK can remove proteins from DNA as it translocates, but translocation stops specifically at XerCD-dif site, thereby preventing removal of XerC and XerD from dif.</text>
</comment>
<dbReference type="GO" id="GO:0005524">
    <property type="term" value="F:ATP binding"/>
    <property type="evidence" value="ECO:0007669"/>
    <property type="project" value="UniProtKB-UniRule"/>
</dbReference>
<dbReference type="RefSeq" id="WP_146422951.1">
    <property type="nucleotide sequence ID" value="NZ_QKYU01000024.1"/>
</dbReference>
<dbReference type="Gene3D" id="3.40.50.300">
    <property type="entry name" value="P-loop containing nucleotide triphosphate hydrolases"/>
    <property type="match status" value="1"/>
</dbReference>
<evidence type="ECO:0000256" key="2">
    <source>
        <dbReference type="ARBA" id="ARBA00022840"/>
    </source>
</evidence>
<dbReference type="SUPFAM" id="SSF52540">
    <property type="entry name" value="P-loop containing nucleoside triphosphate hydrolases"/>
    <property type="match status" value="1"/>
</dbReference>
<accession>A0A2W7I0H3</accession>
<dbReference type="AlphaFoldDB" id="A0A2W7I0H3"/>
<dbReference type="Pfam" id="PF01580">
    <property type="entry name" value="FtsK_SpoIIIE"/>
    <property type="match status" value="1"/>
</dbReference>
<dbReference type="InterPro" id="IPR003593">
    <property type="entry name" value="AAA+_ATPase"/>
</dbReference>
<keyword evidence="1 4" id="KW-0547">Nucleotide-binding</keyword>
<dbReference type="Proteomes" id="UP000249688">
    <property type="component" value="Unassembled WGS sequence"/>
</dbReference>
<comment type="caution">
    <text evidence="6">The sequence shown here is derived from an EMBL/GenBank/DDBJ whole genome shotgun (WGS) entry which is preliminary data.</text>
</comment>
<evidence type="ECO:0000256" key="3">
    <source>
        <dbReference type="ARBA" id="ARBA00024784"/>
    </source>
</evidence>
<evidence type="ECO:0000256" key="1">
    <source>
        <dbReference type="ARBA" id="ARBA00022741"/>
    </source>
</evidence>
<keyword evidence="7" id="KW-1185">Reference proteome</keyword>
<dbReference type="Pfam" id="PF08870">
    <property type="entry name" value="DndE"/>
    <property type="match status" value="1"/>
</dbReference>
<evidence type="ECO:0000259" key="5">
    <source>
        <dbReference type="PROSITE" id="PS50901"/>
    </source>
</evidence>
<sequence length="498" mass="54193">MVDRVYLSVEERGLLNKILADGLGQRGQRDPQWSAARIALARSLQITEAPDLKRFAEQSGVTGGSEIHARQLTGEGAEQDEDYTDVYRALLSVYTGTDLFADEGEFHRHLQAHLRRGIRDITEEWKEDSSFADYLLRELFFDRGEAATAGEMAPELAERVSRILGQIGVGARVVETREGPRISRFELELAELEDLDRLRKGLGKIAFALGWGENAVTSSLAPGERRVYLSIPRPAATWRTVDWSQVRDALGSPAAKAMALPGCMGTDVLGAPFVFDLAEAPHLFVGGTTGSGKSMCLHALLLSMLTGPTPPELLLIDPKAVEFNAYAGNRNVRGGKPVTSADDAMGALDELVAEMGARQEVMSALDVRNIAEANARGAGLRRIVAVIDELGDLFMTKREIEVPLIRLAQKARSSGIHLVLATQRPEAATFPGLLRSNVPSRIALTVQKASESRIILDEGGAESLLMRGDMLIRLAGRPTERAHGCRVTTQDIQEALAR</sequence>
<name>A0A2W7I0H3_9PROT</name>